<dbReference type="InterPro" id="IPR051209">
    <property type="entry name" value="FAD-bind_Monooxygenase_sf"/>
</dbReference>
<evidence type="ECO:0000313" key="2">
    <source>
        <dbReference type="Proteomes" id="UP001331936"/>
    </source>
</evidence>
<protein>
    <submittedName>
        <fullName evidence="1">NAD(P)/FAD-dependent oxidoreductase</fullName>
        <ecNumber evidence="1">1.14.13.-</ecNumber>
    </submittedName>
</protein>
<dbReference type="InterPro" id="IPR036188">
    <property type="entry name" value="FAD/NAD-bd_sf"/>
</dbReference>
<dbReference type="PRINTS" id="PR00368">
    <property type="entry name" value="FADPNR"/>
</dbReference>
<dbReference type="RefSeq" id="WP_330150565.1">
    <property type="nucleotide sequence ID" value="NZ_JAUZMZ010000009.1"/>
</dbReference>
<dbReference type="PRINTS" id="PR00411">
    <property type="entry name" value="PNDRDTASEI"/>
</dbReference>
<dbReference type="Gene3D" id="3.50.50.60">
    <property type="entry name" value="FAD/NAD(P)-binding domain"/>
    <property type="match status" value="2"/>
</dbReference>
<dbReference type="Proteomes" id="UP001331936">
    <property type="component" value="Unassembled WGS sequence"/>
</dbReference>
<keyword evidence="2" id="KW-1185">Reference proteome</keyword>
<proteinExistence type="predicted"/>
<reference evidence="1 2" key="1">
    <citation type="submission" date="2023-08" db="EMBL/GenBank/DDBJ databases">
        <authorList>
            <person name="Girao M."/>
            <person name="Carvalho M.F."/>
        </authorList>
    </citation>
    <scope>NUCLEOTIDE SEQUENCE [LARGE SCALE GENOMIC DNA]</scope>
    <source>
        <strain evidence="1 2">CC-R104</strain>
    </source>
</reference>
<dbReference type="PANTHER" id="PTHR42877:SF4">
    <property type="entry name" value="FAD_NAD(P)-BINDING DOMAIN-CONTAINING PROTEIN-RELATED"/>
    <property type="match status" value="1"/>
</dbReference>
<dbReference type="SUPFAM" id="SSF51905">
    <property type="entry name" value="FAD/NAD(P)-binding domain"/>
    <property type="match status" value="2"/>
</dbReference>
<keyword evidence="1" id="KW-0560">Oxidoreductase</keyword>
<dbReference type="EMBL" id="JAUZMZ010000009">
    <property type="protein sequence ID" value="MEE2031141.1"/>
    <property type="molecule type" value="Genomic_DNA"/>
</dbReference>
<dbReference type="EC" id="1.14.13.-" evidence="1"/>
<evidence type="ECO:0000313" key="1">
    <source>
        <dbReference type="EMBL" id="MEE2031141.1"/>
    </source>
</evidence>
<comment type="caution">
    <text evidence="1">The sequence shown here is derived from an EMBL/GenBank/DDBJ whole genome shotgun (WGS) entry which is preliminary data.</text>
</comment>
<gene>
    <name evidence="1" type="ORF">Q8814_03245</name>
</gene>
<accession>A0ABU7JM77</accession>
<dbReference type="Pfam" id="PF13738">
    <property type="entry name" value="Pyr_redox_3"/>
    <property type="match status" value="1"/>
</dbReference>
<organism evidence="1 2">
    <name type="scientific">Rhodococcus chondri</name>
    <dbReference type="NCBI Taxonomy" id="3065941"/>
    <lineage>
        <taxon>Bacteria</taxon>
        <taxon>Bacillati</taxon>
        <taxon>Actinomycetota</taxon>
        <taxon>Actinomycetes</taxon>
        <taxon>Mycobacteriales</taxon>
        <taxon>Nocardiaceae</taxon>
        <taxon>Rhodococcus</taxon>
    </lineage>
</organism>
<name>A0ABU7JM77_9NOCA</name>
<sequence>MTSTFTPSGPARDSITPEALRSAIAVADPGALLMSMVHVSGDLSLLDEFEEQVAHAKRAQAGGGTATQTHYGAQSGAVATPPGQFPVEIAAAIRERAAEVLTSGLSVQLGLPEPELFRRMASLCTVGTVDEEFVPLLLEQAGFQKAQRRIPVTRTPAPDFDVIVIGAGMIGLNAAIKLGEAGFRYTVFEERDELGGTWSRNTYPGAAVDTPSHYYSYSFELNPDWTRYYPTGPEYLTYMQGVAEKYGLYRNIEFSTSVISAEWIEEEQKWVVETRCQDGSVVPYTASAVVTALGMLNSPNIPDIEGMNTFEGRIVHTAEWASDLDLVDKRVVVVGTGCTAVQVAPNIIDEVASLDALVRSPHWIVPEKAVVNDVPEGERWAMRHLPYFQNWFRLKAYWLASDNLYPVPRIDPEWAATHLSASPASDLVMQTALQYLERSFPDRPDLWEKLTPDFRPYAKRIVKDPGFFAALNRENATLHRAAPARIHPGGVTTTDGVYIEADVIILATGFHLEFTTSIDIIGRNGTKLADLWKNGDDPRAYLGIQVSGFPNLFVTAGPNAAPNHGAGHNITSEEHVHYVVECLQYLVEHDYASMDVDPEVQAEYNREVDEALDRTVWAHPGAEVTGYYRNSAGRPVGPCPWRLVDYWTMLREPSVDHFQFTRHSV</sequence>
<dbReference type="GO" id="GO:0016491">
    <property type="term" value="F:oxidoreductase activity"/>
    <property type="evidence" value="ECO:0007669"/>
    <property type="project" value="UniProtKB-KW"/>
</dbReference>
<dbReference type="PANTHER" id="PTHR42877">
    <property type="entry name" value="L-ORNITHINE N(5)-MONOOXYGENASE-RELATED"/>
    <property type="match status" value="1"/>
</dbReference>